<keyword evidence="5 6" id="KW-0472">Membrane</keyword>
<dbReference type="InterPro" id="IPR042094">
    <property type="entry name" value="T2SS_GspF_sf"/>
</dbReference>
<evidence type="ECO:0000256" key="3">
    <source>
        <dbReference type="ARBA" id="ARBA00022692"/>
    </source>
</evidence>
<dbReference type="GO" id="GO:0005886">
    <property type="term" value="C:plasma membrane"/>
    <property type="evidence" value="ECO:0007669"/>
    <property type="project" value="UniProtKB-SubCell"/>
</dbReference>
<keyword evidence="2" id="KW-1003">Cell membrane</keyword>
<dbReference type="OrthoDB" id="5611741at2"/>
<dbReference type="Gene3D" id="1.20.81.30">
    <property type="entry name" value="Type II secretion system (T2SS), domain F"/>
    <property type="match status" value="1"/>
</dbReference>
<accession>A0A432VX76</accession>
<protein>
    <recommendedName>
        <fullName evidence="7">Type II secretion system protein GspF domain-containing protein</fullName>
    </recommendedName>
</protein>
<dbReference type="AlphaFoldDB" id="A0A432VX76"/>
<keyword evidence="3 6" id="KW-0812">Transmembrane</keyword>
<feature type="domain" description="Type II secretion system protein GspF" evidence="7">
    <location>
        <begin position="115"/>
        <end position="239"/>
    </location>
</feature>
<dbReference type="PANTHER" id="PTHR35007:SF1">
    <property type="entry name" value="PILUS ASSEMBLY PROTEIN"/>
    <property type="match status" value="1"/>
</dbReference>
<dbReference type="Pfam" id="PF00482">
    <property type="entry name" value="T2SSF"/>
    <property type="match status" value="1"/>
</dbReference>
<feature type="transmembrane region" description="Helical" evidence="6">
    <location>
        <begin position="254"/>
        <end position="274"/>
    </location>
</feature>
<comment type="subcellular location">
    <subcellularLocation>
        <location evidence="1">Cell membrane</location>
        <topology evidence="1">Multi-pass membrane protein</topology>
    </subcellularLocation>
</comment>
<comment type="caution">
    <text evidence="8">The sequence shown here is derived from an EMBL/GenBank/DDBJ whole genome shotgun (WGS) entry which is preliminary data.</text>
</comment>
<feature type="transmembrane region" description="Helical" evidence="6">
    <location>
        <begin position="223"/>
        <end position="242"/>
    </location>
</feature>
<evidence type="ECO:0000256" key="4">
    <source>
        <dbReference type="ARBA" id="ARBA00022989"/>
    </source>
</evidence>
<keyword evidence="4 6" id="KW-1133">Transmembrane helix</keyword>
<evidence type="ECO:0000256" key="1">
    <source>
        <dbReference type="ARBA" id="ARBA00004651"/>
    </source>
</evidence>
<evidence type="ECO:0000313" key="8">
    <source>
        <dbReference type="EMBL" id="RUO21246.1"/>
    </source>
</evidence>
<dbReference type="Proteomes" id="UP000288395">
    <property type="component" value="Unassembled WGS sequence"/>
</dbReference>
<evidence type="ECO:0000259" key="7">
    <source>
        <dbReference type="Pfam" id="PF00482"/>
    </source>
</evidence>
<gene>
    <name evidence="8" type="ORF">CWE08_06600</name>
</gene>
<reference evidence="9" key="1">
    <citation type="journal article" date="2018" name="Front. Microbiol.">
        <title>Genome-Based Analysis Reveals the Taxonomy and Diversity of the Family Idiomarinaceae.</title>
        <authorList>
            <person name="Liu Y."/>
            <person name="Lai Q."/>
            <person name="Shao Z."/>
        </authorList>
    </citation>
    <scope>NUCLEOTIDE SEQUENCE [LARGE SCALE GENOMIC DNA]</scope>
    <source>
        <strain evidence="9">GBPy7</strain>
    </source>
</reference>
<dbReference type="EMBL" id="PIPJ01000003">
    <property type="protein sequence ID" value="RUO21246.1"/>
    <property type="molecule type" value="Genomic_DNA"/>
</dbReference>
<proteinExistence type="predicted"/>
<dbReference type="PANTHER" id="PTHR35007">
    <property type="entry name" value="INTEGRAL MEMBRANE PROTEIN-RELATED"/>
    <property type="match status" value="1"/>
</dbReference>
<keyword evidence="9" id="KW-1185">Reference proteome</keyword>
<dbReference type="RefSeq" id="WP_126766920.1">
    <property type="nucleotide sequence ID" value="NZ_PIPJ01000003.1"/>
</dbReference>
<dbReference type="InterPro" id="IPR018076">
    <property type="entry name" value="T2SS_GspF_dom"/>
</dbReference>
<evidence type="ECO:0000256" key="2">
    <source>
        <dbReference type="ARBA" id="ARBA00022475"/>
    </source>
</evidence>
<organism evidence="8 9">
    <name type="scientific">Aliidiomarina iranensis</name>
    <dbReference type="NCBI Taxonomy" id="1434071"/>
    <lineage>
        <taxon>Bacteria</taxon>
        <taxon>Pseudomonadati</taxon>
        <taxon>Pseudomonadota</taxon>
        <taxon>Gammaproteobacteria</taxon>
        <taxon>Alteromonadales</taxon>
        <taxon>Idiomarinaceae</taxon>
        <taxon>Aliidiomarina</taxon>
    </lineage>
</organism>
<evidence type="ECO:0000313" key="9">
    <source>
        <dbReference type="Proteomes" id="UP000288395"/>
    </source>
</evidence>
<evidence type="ECO:0000256" key="5">
    <source>
        <dbReference type="ARBA" id="ARBA00023136"/>
    </source>
</evidence>
<feature type="transmembrane region" description="Helical" evidence="6">
    <location>
        <begin position="60"/>
        <end position="93"/>
    </location>
</feature>
<name>A0A432VX76_9GAMM</name>
<sequence>MLIVLIAFFIGLSSAALALLLQTGLRQIAESYEKTYENRMQQSLTELFLFVPVRQLLTLWLFVWLVMLCTLWLLSVAWGWLISIMIALSFGPWQLYQYLKKKRQKAFQKQLPDALLLLANILRSGGSMQVGLQFIAREMPIPLAQEMTLVTRQLRLGKSFPDALFDLQQRMPSIDLDRAVVALRLGYEAGGQQAPLLERLAASMRKKLQLQQRILSLSAQGRIQGRVMTALPLLLCAVLWFMEQTIMETLSTHHIGWFLAVTMIGMLLAGHWLINRILKIEVPL</sequence>
<evidence type="ECO:0000256" key="6">
    <source>
        <dbReference type="SAM" id="Phobius"/>
    </source>
</evidence>